<dbReference type="PANTHER" id="PTHR47973">
    <property type="entry name" value="CYSTEINE-RICH RECEPTOR-LIKE PROTEIN KINASE 3"/>
    <property type="match status" value="1"/>
</dbReference>
<evidence type="ECO:0000256" key="1">
    <source>
        <dbReference type="ARBA" id="ARBA00022679"/>
    </source>
</evidence>
<dbReference type="AlphaFoldDB" id="A0A176VR58"/>
<dbReference type="GO" id="GO:0004672">
    <property type="term" value="F:protein kinase activity"/>
    <property type="evidence" value="ECO:0007669"/>
    <property type="project" value="InterPro"/>
</dbReference>
<gene>
    <name evidence="7" type="ORF">AXG93_2309s1000</name>
</gene>
<feature type="region of interest" description="Disordered" evidence="5">
    <location>
        <begin position="213"/>
        <end position="232"/>
    </location>
</feature>
<dbReference type="InterPro" id="IPR000719">
    <property type="entry name" value="Prot_kinase_dom"/>
</dbReference>
<dbReference type="InterPro" id="IPR052059">
    <property type="entry name" value="CR_Ser/Thr_kinase"/>
</dbReference>
<keyword evidence="4" id="KW-0067">ATP-binding</keyword>
<dbReference type="InterPro" id="IPR011009">
    <property type="entry name" value="Kinase-like_dom_sf"/>
</dbReference>
<dbReference type="Gene3D" id="1.10.510.10">
    <property type="entry name" value="Transferase(Phosphotransferase) domain 1"/>
    <property type="match status" value="1"/>
</dbReference>
<evidence type="ECO:0000259" key="6">
    <source>
        <dbReference type="PROSITE" id="PS50011"/>
    </source>
</evidence>
<feature type="domain" description="Protein kinase" evidence="6">
    <location>
        <begin position="1"/>
        <end position="127"/>
    </location>
</feature>
<dbReference type="PROSITE" id="PS50011">
    <property type="entry name" value="PROTEIN_KINASE_DOM"/>
    <property type="match status" value="1"/>
</dbReference>
<keyword evidence="3" id="KW-0418">Kinase</keyword>
<accession>A0A176VR58</accession>
<evidence type="ECO:0000313" key="7">
    <source>
        <dbReference type="EMBL" id="OAE23340.1"/>
    </source>
</evidence>
<keyword evidence="1" id="KW-0808">Transferase</keyword>
<evidence type="ECO:0000256" key="4">
    <source>
        <dbReference type="ARBA" id="ARBA00022840"/>
    </source>
</evidence>
<proteinExistence type="predicted"/>
<feature type="region of interest" description="Disordered" evidence="5">
    <location>
        <begin position="137"/>
        <end position="171"/>
    </location>
</feature>
<keyword evidence="8" id="KW-1185">Reference proteome</keyword>
<keyword evidence="2" id="KW-0547">Nucleotide-binding</keyword>
<comment type="caution">
    <text evidence="7">The sequence shown here is derived from an EMBL/GenBank/DDBJ whole genome shotgun (WGS) entry which is preliminary data.</text>
</comment>
<dbReference type="SUPFAM" id="SSF56112">
    <property type="entry name" value="Protein kinase-like (PK-like)"/>
    <property type="match status" value="1"/>
</dbReference>
<name>A0A176VR58_MARPO</name>
<evidence type="ECO:0000256" key="3">
    <source>
        <dbReference type="ARBA" id="ARBA00022777"/>
    </source>
</evidence>
<evidence type="ECO:0000313" key="8">
    <source>
        <dbReference type="Proteomes" id="UP000077202"/>
    </source>
</evidence>
<evidence type="ECO:0000256" key="2">
    <source>
        <dbReference type="ARBA" id="ARBA00022741"/>
    </source>
</evidence>
<sequence length="286" mass="31283">MADHSQYPATTQIAGTFGYIAPEVAGSGKFTDKTDVYAFGAVALVIACGRPAYLFKAPVEQIFLVDWVWEKLDRERLFDVVDPRLGEEFDAKEMKLLLLLGLLCSHPNAGSRPTMREVVEILGDRCFASEQVLFEDSTSSQEPLAQEKSGEEPLAQGPSDRAGEAGPPEARSPTALEILAESGAAVAAPEATRSSSKESPRIFVAIEILDSEDEEDEDLGSEGQEVESVQGSPTGVLCEQVVPLLRYLDRKAAEAHREFEKQREKIKAELNSERAQNCILVEELVQ</sequence>
<protein>
    <recommendedName>
        <fullName evidence="6">Protein kinase domain-containing protein</fullName>
    </recommendedName>
</protein>
<reference evidence="7" key="1">
    <citation type="submission" date="2016-03" db="EMBL/GenBank/DDBJ databases">
        <title>Mechanisms controlling the formation of the plant cell surface in tip-growing cells are functionally conserved among land plants.</title>
        <authorList>
            <person name="Honkanen S."/>
            <person name="Jones V.A."/>
            <person name="Morieri G."/>
            <person name="Champion C."/>
            <person name="Hetherington A.J."/>
            <person name="Kelly S."/>
            <person name="Saint-Marcoux D."/>
            <person name="Proust H."/>
            <person name="Prescott H."/>
            <person name="Dolan L."/>
        </authorList>
    </citation>
    <scope>NUCLEOTIDE SEQUENCE [LARGE SCALE GENOMIC DNA]</scope>
    <source>
        <tissue evidence="7">Whole gametophyte</tissue>
    </source>
</reference>
<dbReference type="Proteomes" id="UP000077202">
    <property type="component" value="Unassembled WGS sequence"/>
</dbReference>
<organism evidence="7 8">
    <name type="scientific">Marchantia polymorpha subsp. ruderalis</name>
    <dbReference type="NCBI Taxonomy" id="1480154"/>
    <lineage>
        <taxon>Eukaryota</taxon>
        <taxon>Viridiplantae</taxon>
        <taxon>Streptophyta</taxon>
        <taxon>Embryophyta</taxon>
        <taxon>Marchantiophyta</taxon>
        <taxon>Marchantiopsida</taxon>
        <taxon>Marchantiidae</taxon>
        <taxon>Marchantiales</taxon>
        <taxon>Marchantiaceae</taxon>
        <taxon>Marchantia</taxon>
    </lineage>
</organism>
<evidence type="ECO:0000256" key="5">
    <source>
        <dbReference type="SAM" id="MobiDB-lite"/>
    </source>
</evidence>
<dbReference type="EMBL" id="LVLJ01002855">
    <property type="protein sequence ID" value="OAE23340.1"/>
    <property type="molecule type" value="Genomic_DNA"/>
</dbReference>
<dbReference type="GO" id="GO:0005524">
    <property type="term" value="F:ATP binding"/>
    <property type="evidence" value="ECO:0007669"/>
    <property type="project" value="UniProtKB-KW"/>
</dbReference>